<sequence length="407" mass="44701">MRQNENPTRTGEVSSPQEPLDALPILKELETMAGSLEALAQSVRRLQHLVPEILPKMHPIEADESRGDTITEPPAGEPESSIETLVEEQFLEVFGEEDLDRAFEASAISRSIFDDGGRATPAAVENGIGPEGKLHADESLSEKTAGLWLRVRQGRRILDIPWPWVRDVSPPSEGRSGRLHLEDETGEAEISVDEFQKVVTEGPDDFSTAGVIRLAQVQDLIPLISGSPAGSTGAVSGIPGRIPAKAPTPIPNKEVAPARQPERPTPRRVQIVSPSGLVRRFLRTHLEAMGMEVQEEERGYSPENDGVLLGIFLDRDHATMESPTMDRIPVVFLSQHVDASSLLPQTRVPVLAKPFSREDVGRALAWMRRHYQNARPGGVISHDEIDSAFDNQEPKPGNRPASEDRPY</sequence>
<evidence type="ECO:0000256" key="1">
    <source>
        <dbReference type="SAM" id="MobiDB-lite"/>
    </source>
</evidence>
<dbReference type="InterPro" id="IPR011006">
    <property type="entry name" value="CheY-like_superfamily"/>
</dbReference>
<gene>
    <name evidence="2" type="ORF">KJ970_08910</name>
</gene>
<reference evidence="2" key="1">
    <citation type="submission" date="2021-05" db="EMBL/GenBank/DDBJ databases">
        <title>Energy efficiency and biological interactions define the core microbiome of deep oligotrophic groundwater.</title>
        <authorList>
            <person name="Mehrshad M."/>
            <person name="Lopez-Fernandez M."/>
            <person name="Bell E."/>
            <person name="Bernier-Latmani R."/>
            <person name="Bertilsson S."/>
            <person name="Dopson M."/>
        </authorList>
    </citation>
    <scope>NUCLEOTIDE SEQUENCE</scope>
    <source>
        <strain evidence="2">Modern_marine.mb.64</strain>
    </source>
</reference>
<feature type="compositionally biased region" description="Polar residues" evidence="1">
    <location>
        <begin position="1"/>
        <end position="17"/>
    </location>
</feature>
<dbReference type="SUPFAM" id="SSF52172">
    <property type="entry name" value="CheY-like"/>
    <property type="match status" value="1"/>
</dbReference>
<evidence type="ECO:0000313" key="2">
    <source>
        <dbReference type="EMBL" id="MBU2691036.1"/>
    </source>
</evidence>
<organism evidence="2 3">
    <name type="scientific">Eiseniibacteriota bacterium</name>
    <dbReference type="NCBI Taxonomy" id="2212470"/>
    <lineage>
        <taxon>Bacteria</taxon>
        <taxon>Candidatus Eiseniibacteriota</taxon>
    </lineage>
</organism>
<feature type="region of interest" description="Disordered" evidence="1">
    <location>
        <begin position="377"/>
        <end position="407"/>
    </location>
</feature>
<comment type="caution">
    <text evidence="2">The sequence shown here is derived from an EMBL/GenBank/DDBJ whole genome shotgun (WGS) entry which is preliminary data.</text>
</comment>
<dbReference type="Proteomes" id="UP000777784">
    <property type="component" value="Unassembled WGS sequence"/>
</dbReference>
<name>A0A948RW31_UNCEI</name>
<dbReference type="AlphaFoldDB" id="A0A948RW31"/>
<proteinExistence type="predicted"/>
<evidence type="ECO:0000313" key="3">
    <source>
        <dbReference type="Proteomes" id="UP000777784"/>
    </source>
</evidence>
<feature type="region of interest" description="Disordered" evidence="1">
    <location>
        <begin position="1"/>
        <end position="22"/>
    </location>
</feature>
<feature type="region of interest" description="Disordered" evidence="1">
    <location>
        <begin position="241"/>
        <end position="267"/>
    </location>
</feature>
<protein>
    <submittedName>
        <fullName evidence="2">Uncharacterized protein</fullName>
    </submittedName>
</protein>
<accession>A0A948RW31</accession>
<dbReference type="EMBL" id="JAHJDP010000042">
    <property type="protein sequence ID" value="MBU2691036.1"/>
    <property type="molecule type" value="Genomic_DNA"/>
</dbReference>